<dbReference type="RefSeq" id="WP_260725490.1">
    <property type="nucleotide sequence ID" value="NZ_BAAABS010000031.1"/>
</dbReference>
<organism evidence="4 5">
    <name type="scientific">Dactylosporangium roseum</name>
    <dbReference type="NCBI Taxonomy" id="47989"/>
    <lineage>
        <taxon>Bacteria</taxon>
        <taxon>Bacillati</taxon>
        <taxon>Actinomycetota</taxon>
        <taxon>Actinomycetes</taxon>
        <taxon>Micromonosporales</taxon>
        <taxon>Micromonosporaceae</taxon>
        <taxon>Dactylosporangium</taxon>
    </lineage>
</organism>
<dbReference type="Gene3D" id="3.30.530.20">
    <property type="match status" value="1"/>
</dbReference>
<accession>A0ABY5Z3M2</accession>
<comment type="similarity">
    <text evidence="1">Belongs to the AHA1 family.</text>
</comment>
<name>A0ABY5Z3M2_9ACTN</name>
<sequence length="142" mass="15944">MTGRIATAAVDIAATPQRVWTALTDPDEIEKYMFGSRVETDWKPGSPIVWKGEYEGRRYEDKGEVIEVQPDRRLVVTHFSPLSGQPDEPDNYHTLTYELQGSGSSTHVELRQDNNGSAEEAEHSAANWQMMLGGLKQHLEAE</sequence>
<feature type="compositionally biased region" description="Polar residues" evidence="2">
    <location>
        <begin position="101"/>
        <end position="117"/>
    </location>
</feature>
<dbReference type="Proteomes" id="UP001058271">
    <property type="component" value="Chromosome"/>
</dbReference>
<evidence type="ECO:0000256" key="2">
    <source>
        <dbReference type="SAM" id="MobiDB-lite"/>
    </source>
</evidence>
<gene>
    <name evidence="4" type="ORF">Drose_34780</name>
</gene>
<feature type="domain" description="Activator of Hsp90 ATPase homologue 1/2-like C-terminal" evidence="3">
    <location>
        <begin position="14"/>
        <end position="140"/>
    </location>
</feature>
<evidence type="ECO:0000259" key="3">
    <source>
        <dbReference type="Pfam" id="PF08327"/>
    </source>
</evidence>
<feature type="region of interest" description="Disordered" evidence="2">
    <location>
        <begin position="101"/>
        <end position="123"/>
    </location>
</feature>
<dbReference type="InterPro" id="IPR013538">
    <property type="entry name" value="ASHA1/2-like_C"/>
</dbReference>
<dbReference type="Pfam" id="PF08327">
    <property type="entry name" value="AHSA1"/>
    <property type="match status" value="1"/>
</dbReference>
<protein>
    <submittedName>
        <fullName evidence="4">SRPBCC domain-containing protein</fullName>
    </submittedName>
</protein>
<dbReference type="SUPFAM" id="SSF55961">
    <property type="entry name" value="Bet v1-like"/>
    <property type="match status" value="1"/>
</dbReference>
<evidence type="ECO:0000313" key="4">
    <source>
        <dbReference type="EMBL" id="UWZ36166.1"/>
    </source>
</evidence>
<evidence type="ECO:0000313" key="5">
    <source>
        <dbReference type="Proteomes" id="UP001058271"/>
    </source>
</evidence>
<reference evidence="4" key="1">
    <citation type="submission" date="2021-04" db="EMBL/GenBank/DDBJ databases">
        <title>Biosynthetic gene clusters of Dactylosporangioum roseum.</title>
        <authorList>
            <person name="Hartkoorn R.C."/>
            <person name="Beaudoing E."/>
            <person name="Hot D."/>
            <person name="Moureu S."/>
        </authorList>
    </citation>
    <scope>NUCLEOTIDE SEQUENCE</scope>
    <source>
        <strain evidence="4">NRRL B-16295</strain>
    </source>
</reference>
<proteinExistence type="inferred from homology"/>
<dbReference type="InterPro" id="IPR023393">
    <property type="entry name" value="START-like_dom_sf"/>
</dbReference>
<dbReference type="EMBL" id="CP073721">
    <property type="protein sequence ID" value="UWZ36166.1"/>
    <property type="molecule type" value="Genomic_DNA"/>
</dbReference>
<evidence type="ECO:0000256" key="1">
    <source>
        <dbReference type="ARBA" id="ARBA00006817"/>
    </source>
</evidence>
<keyword evidence="5" id="KW-1185">Reference proteome</keyword>